<accession>A0A1N7SX00</accession>
<comment type="caution">
    <text evidence="1">The sequence shown here is derived from an EMBL/GenBank/DDBJ whole genome shotgun (WGS) entry which is preliminary data.</text>
</comment>
<sequence length="176" mass="20089">MNRISLDAVTRSMRAVQAMNLRQKEDLVDEIHLAQPHMLGSVLVLKELGVSLEKMEFAFELLLLCFQAMKESGLTWPLISEDEQELQQRIYVTTVKLGEDLSPPLRDRLMQQYIGSHPEKNLIACVWSETANWLKRIVSEDSDKYVMMVAANLVNCIAFVPMSAQKKPHHGQRKPA</sequence>
<dbReference type="Proteomes" id="UP000195569">
    <property type="component" value="Unassembled WGS sequence"/>
</dbReference>
<gene>
    <name evidence="1" type="ORF">BN2476_1510005</name>
</gene>
<reference evidence="1" key="1">
    <citation type="submission" date="2016-12" db="EMBL/GenBank/DDBJ databases">
        <authorList>
            <person name="Moulin L."/>
        </authorList>
    </citation>
    <scope>NUCLEOTIDE SEQUENCE [LARGE SCALE GENOMIC DNA]</scope>
    <source>
        <strain evidence="1">STM 7183</strain>
    </source>
</reference>
<evidence type="ECO:0000313" key="2">
    <source>
        <dbReference type="Proteomes" id="UP000195569"/>
    </source>
</evidence>
<name>A0A1N7SX00_9BURK</name>
<protein>
    <submittedName>
        <fullName evidence="1">Uncharacterized protein</fullName>
    </submittedName>
</protein>
<dbReference type="AlphaFoldDB" id="A0A1N7SX00"/>
<organism evidence="1 2">
    <name type="scientific">Paraburkholderia piptadeniae</name>
    <dbReference type="NCBI Taxonomy" id="1701573"/>
    <lineage>
        <taxon>Bacteria</taxon>
        <taxon>Pseudomonadati</taxon>
        <taxon>Pseudomonadota</taxon>
        <taxon>Betaproteobacteria</taxon>
        <taxon>Burkholderiales</taxon>
        <taxon>Burkholderiaceae</taxon>
        <taxon>Paraburkholderia</taxon>
    </lineage>
</organism>
<proteinExistence type="predicted"/>
<evidence type="ECO:0000313" key="1">
    <source>
        <dbReference type="EMBL" id="SIT51884.1"/>
    </source>
</evidence>
<dbReference type="OrthoDB" id="6198274at2"/>
<dbReference type="RefSeq" id="WP_087740250.1">
    <property type="nucleotide sequence ID" value="NZ_CYGY02000151.1"/>
</dbReference>
<dbReference type="EMBL" id="CYGY02000151">
    <property type="protein sequence ID" value="SIT51884.1"/>
    <property type="molecule type" value="Genomic_DNA"/>
</dbReference>
<keyword evidence="2" id="KW-1185">Reference proteome</keyword>